<dbReference type="InterPro" id="IPR027417">
    <property type="entry name" value="P-loop_NTPase"/>
</dbReference>
<organism evidence="12 13">
    <name type="scientific">Piscinibacter sakaiensis</name>
    <name type="common">Ideonella sakaiensis</name>
    <dbReference type="NCBI Taxonomy" id="1547922"/>
    <lineage>
        <taxon>Bacteria</taxon>
        <taxon>Pseudomonadati</taxon>
        <taxon>Pseudomonadota</taxon>
        <taxon>Betaproteobacteria</taxon>
        <taxon>Burkholderiales</taxon>
        <taxon>Sphaerotilaceae</taxon>
        <taxon>Piscinibacter</taxon>
    </lineage>
</organism>
<dbReference type="GO" id="GO:0016787">
    <property type="term" value="F:hydrolase activity"/>
    <property type="evidence" value="ECO:0007669"/>
    <property type="project" value="UniProtKB-KW"/>
</dbReference>
<dbReference type="InterPro" id="IPR050079">
    <property type="entry name" value="DEAD_box_RNA_helicase"/>
</dbReference>
<dbReference type="CDD" id="cd18787">
    <property type="entry name" value="SF2_C_DEAD"/>
    <property type="match status" value="1"/>
</dbReference>
<name>A0A0K8NV60_PISS1</name>
<dbReference type="Gene3D" id="3.40.50.300">
    <property type="entry name" value="P-loop containing nucleotide triphosphate hydrolases"/>
    <property type="match status" value="2"/>
</dbReference>
<evidence type="ECO:0000256" key="2">
    <source>
        <dbReference type="ARBA" id="ARBA00022801"/>
    </source>
</evidence>
<reference evidence="13" key="1">
    <citation type="submission" date="2015-07" db="EMBL/GenBank/DDBJ databases">
        <title>Discovery of a poly(ethylene terephthalate assimilation.</title>
        <authorList>
            <person name="Yoshida S."/>
            <person name="Hiraga K."/>
            <person name="Takehana T."/>
            <person name="Taniguchi I."/>
            <person name="Yamaji H."/>
            <person name="Maeda Y."/>
            <person name="Toyohara K."/>
            <person name="Miyamoto K."/>
            <person name="Kimura Y."/>
            <person name="Oda K."/>
        </authorList>
    </citation>
    <scope>NUCLEOTIDE SEQUENCE [LARGE SCALE GENOMIC DNA]</scope>
    <source>
        <strain evidence="13">NBRC 110686 / TISTR 2288 / 201-F6</strain>
    </source>
</reference>
<feature type="compositionally biased region" description="Basic and acidic residues" evidence="8">
    <location>
        <begin position="453"/>
        <end position="490"/>
    </location>
</feature>
<dbReference type="PANTHER" id="PTHR47959:SF17">
    <property type="entry name" value="ATP-DEPENDENT RNA HELICASE DEAD BOX FAMILY"/>
    <property type="match status" value="1"/>
</dbReference>
<dbReference type="PROSITE" id="PS51194">
    <property type="entry name" value="HELICASE_CTER"/>
    <property type="match status" value="1"/>
</dbReference>
<feature type="short sequence motif" description="Q motif" evidence="6">
    <location>
        <begin position="34"/>
        <end position="62"/>
    </location>
</feature>
<dbReference type="SMART" id="SM00490">
    <property type="entry name" value="HELICc"/>
    <property type="match status" value="1"/>
</dbReference>
<dbReference type="OrthoDB" id="5297934at2"/>
<evidence type="ECO:0000259" key="10">
    <source>
        <dbReference type="PROSITE" id="PS51194"/>
    </source>
</evidence>
<evidence type="ECO:0000256" key="4">
    <source>
        <dbReference type="ARBA" id="ARBA00022840"/>
    </source>
</evidence>
<dbReference type="STRING" id="1547922.ISF6_1090"/>
<dbReference type="RefSeq" id="WP_082367730.1">
    <property type="nucleotide sequence ID" value="NZ_BBYR01000002.1"/>
</dbReference>
<dbReference type="GO" id="GO:0005524">
    <property type="term" value="F:ATP binding"/>
    <property type="evidence" value="ECO:0007669"/>
    <property type="project" value="UniProtKB-KW"/>
</dbReference>
<accession>A0A0K8NV60</accession>
<keyword evidence="2 7" id="KW-0378">Hydrolase</keyword>
<dbReference type="Pfam" id="PF00271">
    <property type="entry name" value="Helicase_C"/>
    <property type="match status" value="1"/>
</dbReference>
<feature type="domain" description="Helicase ATP-binding" evidence="9">
    <location>
        <begin position="65"/>
        <end position="247"/>
    </location>
</feature>
<comment type="caution">
    <text evidence="12">The sequence shown here is derived from an EMBL/GenBank/DDBJ whole genome shotgun (WGS) entry which is preliminary data.</text>
</comment>
<evidence type="ECO:0000256" key="3">
    <source>
        <dbReference type="ARBA" id="ARBA00022806"/>
    </source>
</evidence>
<feature type="compositionally biased region" description="Basic and acidic residues" evidence="8">
    <location>
        <begin position="603"/>
        <end position="625"/>
    </location>
</feature>
<dbReference type="SMART" id="SM00487">
    <property type="entry name" value="DEXDc"/>
    <property type="match status" value="1"/>
</dbReference>
<evidence type="ECO:0000256" key="8">
    <source>
        <dbReference type="SAM" id="MobiDB-lite"/>
    </source>
</evidence>
<dbReference type="GO" id="GO:0005829">
    <property type="term" value="C:cytosol"/>
    <property type="evidence" value="ECO:0007669"/>
    <property type="project" value="TreeGrafter"/>
</dbReference>
<reference evidence="12 13" key="2">
    <citation type="journal article" date="2016" name="Science">
        <title>A bacterium that degrades and assimilates poly(ethylene terephthalate).</title>
        <authorList>
            <person name="Yoshida S."/>
            <person name="Hiraga K."/>
            <person name="Takehana T."/>
            <person name="Taniguchi I."/>
            <person name="Yamaji H."/>
            <person name="Maeda Y."/>
            <person name="Toyohara K."/>
            <person name="Miyamoto K."/>
            <person name="Kimura Y."/>
            <person name="Oda K."/>
        </authorList>
    </citation>
    <scope>NUCLEOTIDE SEQUENCE [LARGE SCALE GENOMIC DNA]</scope>
    <source>
        <strain evidence="13">NBRC 110686 / TISTR 2288 / 201-F6</strain>
    </source>
</reference>
<evidence type="ECO:0000256" key="1">
    <source>
        <dbReference type="ARBA" id="ARBA00022741"/>
    </source>
</evidence>
<comment type="similarity">
    <text evidence="5 7">Belongs to the DEAD box helicase family.</text>
</comment>
<feature type="domain" description="Helicase C-terminal" evidence="10">
    <location>
        <begin position="275"/>
        <end position="419"/>
    </location>
</feature>
<feature type="compositionally biased region" description="Basic and acidic residues" evidence="8">
    <location>
        <begin position="500"/>
        <end position="510"/>
    </location>
</feature>
<dbReference type="AlphaFoldDB" id="A0A0K8NV60"/>
<dbReference type="EMBL" id="BBYR01000002">
    <property type="protein sequence ID" value="GAP33835.1"/>
    <property type="molecule type" value="Genomic_DNA"/>
</dbReference>
<keyword evidence="1 7" id="KW-0547">Nucleotide-binding</keyword>
<evidence type="ECO:0000256" key="7">
    <source>
        <dbReference type="RuleBase" id="RU000492"/>
    </source>
</evidence>
<dbReference type="CDD" id="cd00268">
    <property type="entry name" value="DEADc"/>
    <property type="match status" value="1"/>
</dbReference>
<evidence type="ECO:0000256" key="5">
    <source>
        <dbReference type="ARBA" id="ARBA00038437"/>
    </source>
</evidence>
<evidence type="ECO:0000313" key="13">
    <source>
        <dbReference type="Proteomes" id="UP000037660"/>
    </source>
</evidence>
<gene>
    <name evidence="12" type="ORF">ISF6_1090</name>
</gene>
<dbReference type="InterPro" id="IPR014001">
    <property type="entry name" value="Helicase_ATP-bd"/>
</dbReference>
<dbReference type="SUPFAM" id="SSF52540">
    <property type="entry name" value="P-loop containing nucleoside triphosphate hydrolases"/>
    <property type="match status" value="2"/>
</dbReference>
<evidence type="ECO:0000259" key="9">
    <source>
        <dbReference type="PROSITE" id="PS51192"/>
    </source>
</evidence>
<feature type="compositionally biased region" description="Basic and acidic residues" evidence="8">
    <location>
        <begin position="535"/>
        <end position="576"/>
    </location>
</feature>
<feature type="region of interest" description="Disordered" evidence="8">
    <location>
        <begin position="419"/>
        <end position="633"/>
    </location>
</feature>
<proteinExistence type="inferred from homology"/>
<keyword evidence="3 7" id="KW-0347">Helicase</keyword>
<dbReference type="Proteomes" id="UP000037660">
    <property type="component" value="Unassembled WGS sequence"/>
</dbReference>
<dbReference type="InterPro" id="IPR001650">
    <property type="entry name" value="Helicase_C-like"/>
</dbReference>
<dbReference type="InterPro" id="IPR044742">
    <property type="entry name" value="DEAD/DEAH_RhlB"/>
</dbReference>
<evidence type="ECO:0000256" key="6">
    <source>
        <dbReference type="PROSITE-ProRule" id="PRU00552"/>
    </source>
</evidence>
<feature type="domain" description="DEAD-box RNA helicase Q" evidence="11">
    <location>
        <begin position="34"/>
        <end position="62"/>
    </location>
</feature>
<dbReference type="PANTHER" id="PTHR47959">
    <property type="entry name" value="ATP-DEPENDENT RNA HELICASE RHLE-RELATED"/>
    <property type="match status" value="1"/>
</dbReference>
<dbReference type="PROSITE" id="PS51192">
    <property type="entry name" value="HELICASE_ATP_BIND_1"/>
    <property type="match status" value="1"/>
</dbReference>
<sequence>MSDRTPNFDTIPADTPIDEALGGPEAIDVAEAGTGFDALGLQPALRRAVADAGYTTPSEVQARSIPLALAGGDLRVCAGTGSGKTAAFVLPALQRILLAREADGRRERKQAEGPRVLVLAPTRELAIQVAQAASSYGRHVPGLRVATVVGGVPYGAQLAAFRQSLDLLVATPGRLLDHLGSGAARLGRVGMLVLDEADRMLDMGFIDDITAIAEALPAERQTVMVSATFAGEPGRLAQRLLRDPQCVDVASHTDRHANIEQRLHWADDHAHKNALLDHLLTDRDVEQAVVFTSTQRDADWLADRLAEMGHPVASLHGGHPQGRRNRVLQGLRRQHLKVLVATDVAARGIDVPTITHVINYGLPMKAEDYVHRIGRTGRAGRSGLAVTLAERMDAGMVRRIQQFTTQEIPVAAIAGLEPRRPVPQLHPARPARGMGPGRGPRHAPRDGGWAPRGDGRQDGAMAPEHRDARPQGPRDPRHDPRFDAPADRPAHGHGAAARAPRADAPWDRAPRGGSFDPAPRGGAYDRAPRGNTFDRAPRGEASFDRAPRGDGAFHRGPRGDAPFDRAARPAWRDDARGAAPSGRPNAAFDRPAGATQRPAGPRGADRGPGERREFGRGPAGGDRRGPAKRSFGR</sequence>
<evidence type="ECO:0000259" key="11">
    <source>
        <dbReference type="PROSITE" id="PS51195"/>
    </source>
</evidence>
<dbReference type="InterPro" id="IPR014014">
    <property type="entry name" value="RNA_helicase_DEAD_Q_motif"/>
</dbReference>
<dbReference type="PROSITE" id="PS00039">
    <property type="entry name" value="DEAD_ATP_HELICASE"/>
    <property type="match status" value="1"/>
</dbReference>
<dbReference type="GO" id="GO:0003724">
    <property type="term" value="F:RNA helicase activity"/>
    <property type="evidence" value="ECO:0007669"/>
    <property type="project" value="InterPro"/>
</dbReference>
<keyword evidence="13" id="KW-1185">Reference proteome</keyword>
<dbReference type="GO" id="GO:0003676">
    <property type="term" value="F:nucleic acid binding"/>
    <property type="evidence" value="ECO:0007669"/>
    <property type="project" value="InterPro"/>
</dbReference>
<dbReference type="InterPro" id="IPR000629">
    <property type="entry name" value="RNA-helicase_DEAD-box_CS"/>
</dbReference>
<protein>
    <submittedName>
        <fullName evidence="12">ATP-dependent RNA helicase</fullName>
    </submittedName>
</protein>
<keyword evidence="4 7" id="KW-0067">ATP-binding</keyword>
<dbReference type="PROSITE" id="PS51195">
    <property type="entry name" value="Q_MOTIF"/>
    <property type="match status" value="1"/>
</dbReference>
<dbReference type="InterPro" id="IPR011545">
    <property type="entry name" value="DEAD/DEAH_box_helicase_dom"/>
</dbReference>
<evidence type="ECO:0000313" key="12">
    <source>
        <dbReference type="EMBL" id="GAP33835.1"/>
    </source>
</evidence>
<dbReference type="Pfam" id="PF00270">
    <property type="entry name" value="DEAD"/>
    <property type="match status" value="1"/>
</dbReference>